<dbReference type="EMBL" id="KV784369">
    <property type="protein sequence ID" value="OEU11196.1"/>
    <property type="molecule type" value="Genomic_DNA"/>
</dbReference>
<evidence type="ECO:0008006" key="5">
    <source>
        <dbReference type="Google" id="ProtNLM"/>
    </source>
</evidence>
<feature type="compositionally biased region" description="Acidic residues" evidence="1">
    <location>
        <begin position="137"/>
        <end position="174"/>
    </location>
</feature>
<protein>
    <recommendedName>
        <fullName evidence="5">Blue (type 1) copper domain-containing protein</fullName>
    </recommendedName>
</protein>
<dbReference type="Gene3D" id="2.60.40.420">
    <property type="entry name" value="Cupredoxins - blue copper proteins"/>
    <property type="match status" value="1"/>
</dbReference>
<dbReference type="KEGG" id="fcy:FRACYDRAFT_246308"/>
<dbReference type="InterPro" id="IPR008972">
    <property type="entry name" value="Cupredoxin"/>
</dbReference>
<dbReference type="Proteomes" id="UP000095751">
    <property type="component" value="Unassembled WGS sequence"/>
</dbReference>
<accession>A0A1E7EZC7</accession>
<organism evidence="3 4">
    <name type="scientific">Fragilariopsis cylindrus CCMP1102</name>
    <dbReference type="NCBI Taxonomy" id="635003"/>
    <lineage>
        <taxon>Eukaryota</taxon>
        <taxon>Sar</taxon>
        <taxon>Stramenopiles</taxon>
        <taxon>Ochrophyta</taxon>
        <taxon>Bacillariophyta</taxon>
        <taxon>Bacillariophyceae</taxon>
        <taxon>Bacillariophycidae</taxon>
        <taxon>Bacillariales</taxon>
        <taxon>Bacillariaceae</taxon>
        <taxon>Fragilariopsis</taxon>
    </lineage>
</organism>
<dbReference type="InParanoid" id="A0A1E7EZC7"/>
<feature type="region of interest" description="Disordered" evidence="1">
    <location>
        <begin position="127"/>
        <end position="174"/>
    </location>
</feature>
<keyword evidence="4" id="KW-1185">Reference proteome</keyword>
<evidence type="ECO:0000256" key="1">
    <source>
        <dbReference type="SAM" id="MobiDB-lite"/>
    </source>
</evidence>
<evidence type="ECO:0000313" key="3">
    <source>
        <dbReference type="EMBL" id="OEU11196.1"/>
    </source>
</evidence>
<feature type="chain" id="PRO_5009192531" description="Blue (type 1) copper domain-containing protein" evidence="2">
    <location>
        <begin position="25"/>
        <end position="540"/>
    </location>
</feature>
<feature type="compositionally biased region" description="Low complexity" evidence="1">
    <location>
        <begin position="512"/>
        <end position="521"/>
    </location>
</feature>
<dbReference type="SUPFAM" id="SSF49503">
    <property type="entry name" value="Cupredoxins"/>
    <property type="match status" value="1"/>
</dbReference>
<sequence>MISRMPSSLLVGMLLSAFLLLVSTTTTTLVNGIAFESPNWIIPSNFQPYPSMAVNVGDTLTFNWSGGVHDVWIYPSGTCDDSGAYLIGSSSGTTYSFTEEDAGETLTFVCAIGTHCEAGMLMDTFVVGDGSSTDAPTEPDEFPGDEFESEEEDESEEEELEEEEEDEEELEEEIESFAPCYVCGNEIDQITNPTTIVQLPGGPQNPEGFFPVACQDLFNDGLSGEIPEPSCPVITNLAIMPCGCLNPDEPTPVCNICGNDPVDISIDGSGNFYNLTVQLPNNTVSLPTEEEPNFICSELAASGLNSELTPTQCQAATLFAFTPCGCGINPADITFDTCDICSNAGNSSVPLNPDTVLRLNEQDSTSTCGELHDLGLANGLGQARCRAATFRATRNCNCSISEVATSEPTVEPSTADDEDEVYVCNVCGDSTTDGVVNTMSNPEVNFTDPNGLLINCGMLNDAGILGGIITPNDCALISPFASIPCGCSTVPALTTPPAPGSGTAVGVEGTESTSSSSSSSTNSLAFLIGTALVVVTTLFL</sequence>
<keyword evidence="2" id="KW-0732">Signal</keyword>
<evidence type="ECO:0000256" key="2">
    <source>
        <dbReference type="SAM" id="SignalP"/>
    </source>
</evidence>
<evidence type="ECO:0000313" key="4">
    <source>
        <dbReference type="Proteomes" id="UP000095751"/>
    </source>
</evidence>
<proteinExistence type="predicted"/>
<dbReference type="AlphaFoldDB" id="A0A1E7EZC7"/>
<feature type="signal peptide" evidence="2">
    <location>
        <begin position="1"/>
        <end position="24"/>
    </location>
</feature>
<name>A0A1E7EZC7_9STRA</name>
<gene>
    <name evidence="3" type="ORF">FRACYDRAFT_246308</name>
</gene>
<feature type="region of interest" description="Disordered" evidence="1">
    <location>
        <begin position="499"/>
        <end position="521"/>
    </location>
</feature>
<reference evidence="3 4" key="1">
    <citation type="submission" date="2016-09" db="EMBL/GenBank/DDBJ databases">
        <title>Extensive genetic diversity and differential bi-allelic expression allows diatom success in the polar Southern Ocean.</title>
        <authorList>
            <consortium name="DOE Joint Genome Institute"/>
            <person name="Mock T."/>
            <person name="Otillar R.P."/>
            <person name="Strauss J."/>
            <person name="Dupont C."/>
            <person name="Frickenhaus S."/>
            <person name="Maumus F."/>
            <person name="Mcmullan M."/>
            <person name="Sanges R."/>
            <person name="Schmutz J."/>
            <person name="Toseland A."/>
            <person name="Valas R."/>
            <person name="Veluchamy A."/>
            <person name="Ward B.J."/>
            <person name="Allen A."/>
            <person name="Barry K."/>
            <person name="Falciatore A."/>
            <person name="Ferrante M."/>
            <person name="Fortunato A.E."/>
            <person name="Gloeckner G."/>
            <person name="Gruber A."/>
            <person name="Hipkin R."/>
            <person name="Janech M."/>
            <person name="Kroth P."/>
            <person name="Leese F."/>
            <person name="Lindquist E."/>
            <person name="Lyon B.R."/>
            <person name="Martin J."/>
            <person name="Mayer C."/>
            <person name="Parker M."/>
            <person name="Quesneville H."/>
            <person name="Raymond J."/>
            <person name="Uhlig C."/>
            <person name="Valentin K.U."/>
            <person name="Worden A.Z."/>
            <person name="Armbrust E.V."/>
            <person name="Bowler C."/>
            <person name="Green B."/>
            <person name="Moulton V."/>
            <person name="Van Oosterhout C."/>
            <person name="Grigoriev I."/>
        </authorList>
    </citation>
    <scope>NUCLEOTIDE SEQUENCE [LARGE SCALE GENOMIC DNA]</scope>
    <source>
        <strain evidence="3 4">CCMP1102</strain>
    </source>
</reference>
<dbReference type="OrthoDB" id="526868at2759"/>